<protein>
    <submittedName>
        <fullName evidence="1">Uncharacterized protein</fullName>
    </submittedName>
</protein>
<reference evidence="2" key="1">
    <citation type="submission" date="2017-09" db="EMBL/GenBank/DDBJ databases">
        <title>Depth-based differentiation of microbial function through sediment-hosted aquifers and enrichment of novel symbionts in the deep terrestrial subsurface.</title>
        <authorList>
            <person name="Probst A.J."/>
            <person name="Ladd B."/>
            <person name="Jarett J.K."/>
            <person name="Geller-Mcgrath D.E."/>
            <person name="Sieber C.M.K."/>
            <person name="Emerson J.B."/>
            <person name="Anantharaman K."/>
            <person name="Thomas B.C."/>
            <person name="Malmstrom R."/>
            <person name="Stieglmeier M."/>
            <person name="Klingl A."/>
            <person name="Woyke T."/>
            <person name="Ryan C.M."/>
            <person name="Banfield J.F."/>
        </authorList>
    </citation>
    <scope>NUCLEOTIDE SEQUENCE [LARGE SCALE GENOMIC DNA]</scope>
</reference>
<dbReference type="EMBL" id="PFLI01000180">
    <property type="protein sequence ID" value="PIY71625.1"/>
    <property type="molecule type" value="Genomic_DNA"/>
</dbReference>
<organism evidence="1 2">
    <name type="scientific">Candidatus Roizmanbacteria bacterium CG_4_10_14_0_8_um_filter_33_9</name>
    <dbReference type="NCBI Taxonomy" id="1974826"/>
    <lineage>
        <taxon>Bacteria</taxon>
        <taxon>Candidatus Roizmaniibacteriota</taxon>
    </lineage>
</organism>
<accession>A0A2M7QI09</accession>
<gene>
    <name evidence="1" type="ORF">COY87_05190</name>
</gene>
<dbReference type="AlphaFoldDB" id="A0A2M7QI09"/>
<proteinExistence type="predicted"/>
<name>A0A2M7QI09_9BACT</name>
<sequence>MIEGMVDQLPLTRETFFNPNRISAVKKVFPKLISPDSLTEAAGIKPDQIDKCLTALTEETWKSLGDDPILKQLGREKFDNLPEDQRLKILDNAVALLKASKEAEEFLKEK</sequence>
<evidence type="ECO:0000313" key="2">
    <source>
        <dbReference type="Proteomes" id="UP000229401"/>
    </source>
</evidence>
<dbReference type="Proteomes" id="UP000229401">
    <property type="component" value="Unassembled WGS sequence"/>
</dbReference>
<comment type="caution">
    <text evidence="1">The sequence shown here is derived from an EMBL/GenBank/DDBJ whole genome shotgun (WGS) entry which is preliminary data.</text>
</comment>
<evidence type="ECO:0000313" key="1">
    <source>
        <dbReference type="EMBL" id="PIY71625.1"/>
    </source>
</evidence>